<feature type="transmembrane region" description="Helical" evidence="1">
    <location>
        <begin position="115"/>
        <end position="136"/>
    </location>
</feature>
<evidence type="ECO:0000313" key="2">
    <source>
        <dbReference type="EMBL" id="OHY93350.1"/>
    </source>
</evidence>
<feature type="transmembrane region" description="Helical" evidence="1">
    <location>
        <begin position="216"/>
        <end position="244"/>
    </location>
</feature>
<sequence>MRIKLEIILAYLLTMSLCLQIGYLFNGASRFIPLRVIIVLSLFLLIKSLASTIKVNLRYVKWLVVLSTIQIIYLLFWVEFFTDELLSRTIGNFIYIVCFYMLFDSICNKLSRQQLLNVCKLGCYFFLFLLVIETILRFTYPALNVSQLDSNAAQKVESDAASIYEGSLSIFDYFYSFKYSSVMFFDSNYVGLMGLLIVFCIKFIKNNQQSNRQLNIAEIVAICVVIFSFSRAAMIAAVLFYGTYYFVKIRSLSIKVSLFITLITSVLLVIFISDFHGLNDGSLETKLQIMESLYSKFDSVTFTQFIFGAGPVVGGYVFSYKDGGYAHALIPLVVGEMGVIGMVMVLVLYIYMIIKFGVWGWLFTIITFIPGLSLIDPYQVMYYWTVVLLHHIRITDTDIDGSNFNYR</sequence>
<feature type="transmembrane region" description="Helical" evidence="1">
    <location>
        <begin position="62"/>
        <end position="79"/>
    </location>
</feature>
<gene>
    <name evidence="2" type="ORF">BJD16_03575</name>
</gene>
<evidence type="ECO:0000256" key="1">
    <source>
        <dbReference type="SAM" id="Phobius"/>
    </source>
</evidence>
<dbReference type="OrthoDB" id="7069073at2"/>
<keyword evidence="1" id="KW-0812">Transmembrane</keyword>
<dbReference type="STRING" id="646.BJD16_03575"/>
<accession>A0A1S2CXB8</accession>
<dbReference type="EMBL" id="MKFU01000012">
    <property type="protein sequence ID" value="OHY93350.1"/>
    <property type="molecule type" value="Genomic_DNA"/>
</dbReference>
<evidence type="ECO:0000313" key="3">
    <source>
        <dbReference type="Proteomes" id="UP000179934"/>
    </source>
</evidence>
<keyword evidence="1" id="KW-1133">Transmembrane helix</keyword>
<proteinExistence type="predicted"/>
<organism evidence="2 3">
    <name type="scientific">Aeromonas sobria</name>
    <dbReference type="NCBI Taxonomy" id="646"/>
    <lineage>
        <taxon>Bacteria</taxon>
        <taxon>Pseudomonadati</taxon>
        <taxon>Pseudomonadota</taxon>
        <taxon>Gammaproteobacteria</taxon>
        <taxon>Aeromonadales</taxon>
        <taxon>Aeromonadaceae</taxon>
        <taxon>Aeromonas</taxon>
    </lineage>
</organism>
<feature type="transmembrane region" description="Helical" evidence="1">
    <location>
        <begin position="31"/>
        <end position="50"/>
    </location>
</feature>
<feature type="transmembrane region" description="Helical" evidence="1">
    <location>
        <begin position="85"/>
        <end position="103"/>
    </location>
</feature>
<name>A0A1S2CXB8_AERSO</name>
<dbReference type="Proteomes" id="UP000179934">
    <property type="component" value="Unassembled WGS sequence"/>
</dbReference>
<dbReference type="AlphaFoldDB" id="A0A1S2CXB8"/>
<feature type="transmembrane region" description="Helical" evidence="1">
    <location>
        <begin position="256"/>
        <end position="278"/>
    </location>
</feature>
<keyword evidence="1" id="KW-0472">Membrane</keyword>
<feature type="transmembrane region" description="Helical" evidence="1">
    <location>
        <begin position="182"/>
        <end position="204"/>
    </location>
</feature>
<comment type="caution">
    <text evidence="2">The sequence shown here is derived from an EMBL/GenBank/DDBJ whole genome shotgun (WGS) entry which is preliminary data.</text>
</comment>
<dbReference type="RefSeq" id="WP_042018633.1">
    <property type="nucleotide sequence ID" value="NZ_CDBW01000006.1"/>
</dbReference>
<evidence type="ECO:0008006" key="4">
    <source>
        <dbReference type="Google" id="ProtNLM"/>
    </source>
</evidence>
<feature type="transmembrane region" description="Helical" evidence="1">
    <location>
        <begin position="7"/>
        <end position="25"/>
    </location>
</feature>
<feature type="transmembrane region" description="Helical" evidence="1">
    <location>
        <begin position="325"/>
        <end position="351"/>
    </location>
</feature>
<feature type="transmembrane region" description="Helical" evidence="1">
    <location>
        <begin position="358"/>
        <end position="375"/>
    </location>
</feature>
<feature type="transmembrane region" description="Helical" evidence="1">
    <location>
        <begin position="299"/>
        <end position="319"/>
    </location>
</feature>
<dbReference type="GeneID" id="58920938"/>
<reference evidence="2 3" key="1">
    <citation type="submission" date="2016-09" db="EMBL/GenBank/DDBJ databases">
        <title>Draft Genome Sequence of Aeromonas sobria Strain 08005, Isolated from Sick Rana catesbeiana.</title>
        <authorList>
            <person name="Yang Q."/>
        </authorList>
    </citation>
    <scope>NUCLEOTIDE SEQUENCE [LARGE SCALE GENOMIC DNA]</scope>
    <source>
        <strain evidence="2 3">08005</strain>
    </source>
</reference>
<protein>
    <recommendedName>
        <fullName evidence="4">O-antigen polymerase</fullName>
    </recommendedName>
</protein>